<evidence type="ECO:0000256" key="8">
    <source>
        <dbReference type="ARBA" id="ARBA00031445"/>
    </source>
</evidence>
<evidence type="ECO:0000256" key="11">
    <source>
        <dbReference type="PIRSR" id="PIRSR639901-2"/>
    </source>
</evidence>
<dbReference type="FunFam" id="3.40.50.2000:FF:000032">
    <property type="entry name" value="3-deoxy-D-manno-octulosonic acid transferase"/>
    <property type="match status" value="1"/>
</dbReference>
<dbReference type="GO" id="GO:0005886">
    <property type="term" value="C:plasma membrane"/>
    <property type="evidence" value="ECO:0007669"/>
    <property type="project" value="UniProtKB-SubCell"/>
</dbReference>
<name>A0A8I0MTT0_9GAMM</name>
<dbReference type="Gene3D" id="3.40.50.11720">
    <property type="entry name" value="3-Deoxy-D-manno-octulosonic-acid transferase, N-terminal domain"/>
    <property type="match status" value="1"/>
</dbReference>
<dbReference type="PANTHER" id="PTHR42755">
    <property type="entry name" value="3-DEOXY-MANNO-OCTULOSONATE CYTIDYLYLTRANSFERASE"/>
    <property type="match status" value="1"/>
</dbReference>
<evidence type="ECO:0000256" key="9">
    <source>
        <dbReference type="ARBA" id="ARBA00049183"/>
    </source>
</evidence>
<dbReference type="GO" id="GO:0009244">
    <property type="term" value="P:lipopolysaccharide core region biosynthetic process"/>
    <property type="evidence" value="ECO:0007669"/>
    <property type="project" value="UniProtKB-UniRule"/>
</dbReference>
<dbReference type="UniPathway" id="UPA00958"/>
<dbReference type="AlphaFoldDB" id="A0A8I0MTT0"/>
<dbReference type="InterPro" id="IPR039901">
    <property type="entry name" value="Kdotransferase"/>
</dbReference>
<dbReference type="Proteomes" id="UP000660708">
    <property type="component" value="Unassembled WGS sequence"/>
</dbReference>
<evidence type="ECO:0000256" key="2">
    <source>
        <dbReference type="ARBA" id="ARBA00004713"/>
    </source>
</evidence>
<evidence type="ECO:0000256" key="7">
    <source>
        <dbReference type="ARBA" id="ARBA00022679"/>
    </source>
</evidence>
<dbReference type="GO" id="GO:0009245">
    <property type="term" value="P:lipid A biosynthetic process"/>
    <property type="evidence" value="ECO:0007669"/>
    <property type="project" value="TreeGrafter"/>
</dbReference>
<keyword evidence="7 12" id="KW-0808">Transferase</keyword>
<feature type="site" description="Transition state stabilizer" evidence="11">
    <location>
        <position position="220"/>
    </location>
</feature>
<keyword evidence="12" id="KW-0472">Membrane</keyword>
<evidence type="ECO:0000313" key="16">
    <source>
        <dbReference type="Proteomes" id="UP000660708"/>
    </source>
</evidence>
<evidence type="ECO:0000256" key="5">
    <source>
        <dbReference type="ARBA" id="ARBA00019077"/>
    </source>
</evidence>
<dbReference type="Pfam" id="PF00534">
    <property type="entry name" value="Glycos_transf_1"/>
    <property type="match status" value="1"/>
</dbReference>
<dbReference type="InterPro" id="IPR007507">
    <property type="entry name" value="Glycos_transf_N"/>
</dbReference>
<feature type="domain" description="Glycosyl transferase family 1" evidence="13">
    <location>
        <begin position="243"/>
        <end position="410"/>
    </location>
</feature>
<comment type="function">
    <text evidence="12">Involved in lipopolysaccharide (LPS) biosynthesis. Catalyzes the transfer of 3-deoxy-D-manno-octulosonate (Kdo) residue(s) from CMP-Kdo to lipid IV(A), the tetraacyldisaccharide-1,4'-bisphosphate precursor of lipid A.</text>
</comment>
<dbReference type="GO" id="GO:0043842">
    <property type="term" value="F:Kdo transferase activity"/>
    <property type="evidence" value="ECO:0007669"/>
    <property type="project" value="UniProtKB-EC"/>
</dbReference>
<keyword evidence="6" id="KW-0997">Cell inner membrane</keyword>
<dbReference type="NCBIfam" id="NF004388">
    <property type="entry name" value="PRK05749.1-4"/>
    <property type="match status" value="1"/>
</dbReference>
<dbReference type="InterPro" id="IPR038107">
    <property type="entry name" value="Glycos_transf_N_sf"/>
</dbReference>
<keyword evidence="12" id="KW-0812">Transmembrane</keyword>
<organism evidence="15 16">
    <name type="scientific">Pseudoalteromonas peptidolytica F12-50-A1</name>
    <dbReference type="NCBI Taxonomy" id="1315280"/>
    <lineage>
        <taxon>Bacteria</taxon>
        <taxon>Pseudomonadati</taxon>
        <taxon>Pseudomonadota</taxon>
        <taxon>Gammaproteobacteria</taxon>
        <taxon>Alteromonadales</taxon>
        <taxon>Pseudoalteromonadaceae</taxon>
        <taxon>Pseudoalteromonas</taxon>
    </lineage>
</organism>
<protein>
    <recommendedName>
        <fullName evidence="5 12">3-deoxy-D-manno-octulosonic acid transferase</fullName>
        <shortName evidence="12">Kdo transferase</shortName>
        <ecNumber evidence="4 12">2.4.99.12</ecNumber>
    </recommendedName>
    <alternativeName>
        <fullName evidence="8 12">Lipid IV(A) 3-deoxy-D-manno-octulosonic acid transferase</fullName>
    </alternativeName>
</protein>
<dbReference type="EMBL" id="AQHF01000020">
    <property type="protein sequence ID" value="MBE0345268.1"/>
    <property type="molecule type" value="Genomic_DNA"/>
</dbReference>
<evidence type="ECO:0000256" key="6">
    <source>
        <dbReference type="ARBA" id="ARBA00022519"/>
    </source>
</evidence>
<sequence length="431" mass="47904">MILQTEAIFMARQFYSLLLLVLAPILLSYLYFIRGKKNLGYRANFTERLGCGLASLPPHSIVIHCASVGEVLAATPLIKSILKTRENTPVIITCNTPTGRAEIVKALNNIAQVHTCYLPIDFAFATRRFFSILKPQLLIVMETELWPNLFHYAKQSQCKTLVVNARLSEKSYQGYKKHAWLTKGLINNIDGLAAHNEEDGERFIKLGLVQSKLHITGSIKFDISITEEEITKARQFQANYPERVIWLAGSTHPKEHEQIIAAHQRVLKQVSNALLIIAPRHPEQFQAVADHLSEQEITFTRKSSDNINTEASVLLADTLGELKWLFGSADIAYIGGSLIERGGHNPLEAAAHGVPILTGPHTYNFAHIYPQLIAQQGAIVVDDEDKLAAEIITLFKDKSLRTQTGANAKSVLVENTGAIAKTMKLINKSLE</sequence>
<dbReference type="SUPFAM" id="SSF53756">
    <property type="entry name" value="UDP-Glycosyltransferase/glycogen phosphorylase"/>
    <property type="match status" value="1"/>
</dbReference>
<evidence type="ECO:0000313" key="15">
    <source>
        <dbReference type="EMBL" id="MBE0345268.1"/>
    </source>
</evidence>
<comment type="pathway">
    <text evidence="2 12">Bacterial outer membrane biogenesis; LPS core biosynthesis.</text>
</comment>
<dbReference type="GO" id="GO:0030313">
    <property type="term" value="C:cell envelope"/>
    <property type="evidence" value="ECO:0007669"/>
    <property type="project" value="UniProtKB-SubCell"/>
</dbReference>
<evidence type="ECO:0000259" key="14">
    <source>
        <dbReference type="Pfam" id="PF04413"/>
    </source>
</evidence>
<comment type="catalytic activity">
    <reaction evidence="9 12">
        <text>lipid IVA (E. coli) + CMP-3-deoxy-beta-D-manno-octulosonate = alpha-Kdo-(2-&gt;6)-lipid IVA (E. coli) + CMP + H(+)</text>
        <dbReference type="Rhea" id="RHEA:28066"/>
        <dbReference type="ChEBI" id="CHEBI:15378"/>
        <dbReference type="ChEBI" id="CHEBI:58603"/>
        <dbReference type="ChEBI" id="CHEBI:60364"/>
        <dbReference type="ChEBI" id="CHEBI:60377"/>
        <dbReference type="ChEBI" id="CHEBI:85987"/>
        <dbReference type="EC" id="2.4.99.12"/>
    </reaction>
</comment>
<evidence type="ECO:0000259" key="13">
    <source>
        <dbReference type="Pfam" id="PF00534"/>
    </source>
</evidence>
<comment type="subcellular location">
    <subcellularLocation>
        <location evidence="1">Cell envelope</location>
    </subcellularLocation>
    <subcellularLocation>
        <location evidence="12">Cell membrane</location>
    </subcellularLocation>
</comment>
<evidence type="ECO:0000256" key="12">
    <source>
        <dbReference type="RuleBase" id="RU365103"/>
    </source>
</evidence>
<comment type="caution">
    <text evidence="15">The sequence shown here is derived from an EMBL/GenBank/DDBJ whole genome shotgun (WGS) entry which is preliminary data.</text>
</comment>
<keyword evidence="16" id="KW-1185">Reference proteome</keyword>
<evidence type="ECO:0000256" key="10">
    <source>
        <dbReference type="PIRSR" id="PIRSR639901-1"/>
    </source>
</evidence>
<reference evidence="15 16" key="1">
    <citation type="submission" date="2015-06" db="EMBL/GenBank/DDBJ databases">
        <title>Genome sequence of Pseudoalteromonas peptidolytica.</title>
        <authorList>
            <person name="Xie B.-B."/>
            <person name="Rong J.-C."/>
            <person name="Qin Q.-L."/>
            <person name="Zhang Y.-Z."/>
        </authorList>
    </citation>
    <scope>NUCLEOTIDE SEQUENCE [LARGE SCALE GENOMIC DNA]</scope>
    <source>
        <strain evidence="15 16">F12-50-A1</strain>
    </source>
</reference>
<feature type="active site" description="Proton acceptor" evidence="10">
    <location>
        <position position="70"/>
    </location>
</feature>
<dbReference type="PANTHER" id="PTHR42755:SF1">
    <property type="entry name" value="3-DEOXY-D-MANNO-OCTULOSONIC ACID TRANSFERASE, MITOCHONDRIAL-RELATED"/>
    <property type="match status" value="1"/>
</dbReference>
<accession>A0A8I0MTT0</accession>
<dbReference type="Pfam" id="PF04413">
    <property type="entry name" value="Glycos_transf_N"/>
    <property type="match status" value="1"/>
</dbReference>
<keyword evidence="12" id="KW-0448">Lipopolysaccharide biosynthesis</keyword>
<proteinExistence type="inferred from homology"/>
<evidence type="ECO:0000256" key="4">
    <source>
        <dbReference type="ARBA" id="ARBA00012621"/>
    </source>
</evidence>
<dbReference type="Gene3D" id="3.40.50.2000">
    <property type="entry name" value="Glycogen Phosphorylase B"/>
    <property type="match status" value="1"/>
</dbReference>
<dbReference type="EC" id="2.4.99.12" evidence="4 12"/>
<comment type="similarity">
    <text evidence="3">Belongs to the glycosyltransferase group 1 family. Glycosyltransferase 30 subfamily.</text>
</comment>
<dbReference type="InterPro" id="IPR001296">
    <property type="entry name" value="Glyco_trans_1"/>
</dbReference>
<evidence type="ECO:0000256" key="1">
    <source>
        <dbReference type="ARBA" id="ARBA00004196"/>
    </source>
</evidence>
<feature type="transmembrane region" description="Helical" evidence="12">
    <location>
        <begin position="14"/>
        <end position="32"/>
    </location>
</feature>
<feature type="site" description="Transition state stabilizer" evidence="11">
    <location>
        <position position="142"/>
    </location>
</feature>
<keyword evidence="12" id="KW-1133">Transmembrane helix</keyword>
<feature type="domain" description="3-deoxy-D-manno-octulosonic-acid transferase N-terminal" evidence="14">
    <location>
        <begin position="44"/>
        <end position="223"/>
    </location>
</feature>
<evidence type="ECO:0000256" key="3">
    <source>
        <dbReference type="ARBA" id="ARBA00006380"/>
    </source>
</evidence>
<keyword evidence="12" id="KW-1003">Cell membrane</keyword>
<gene>
    <name evidence="15" type="primary">kdtA</name>
    <name evidence="15" type="ORF">PPEP_a0103</name>
</gene>